<dbReference type="UniPathway" id="UPA00135">
    <property type="reaction ID" value="UER00197"/>
</dbReference>
<dbReference type="InterPro" id="IPR015421">
    <property type="entry name" value="PyrdxlP-dep_Trfase_major"/>
</dbReference>
<dbReference type="PANTHER" id="PTHR43247:SF1">
    <property type="entry name" value="PHOSPHOSERINE AMINOTRANSFERASE"/>
    <property type="match status" value="1"/>
</dbReference>
<evidence type="ECO:0000256" key="8">
    <source>
        <dbReference type="ARBA" id="ARBA00022898"/>
    </source>
</evidence>
<dbReference type="PROSITE" id="PS00595">
    <property type="entry name" value="AA_TRANSFER_CLASS_5"/>
    <property type="match status" value="1"/>
</dbReference>
<evidence type="ECO:0000256" key="1">
    <source>
        <dbReference type="ARBA" id="ARBA00001933"/>
    </source>
</evidence>
<keyword evidence="9" id="KW-0718">Serine biosynthesis</keyword>
<comment type="cofactor">
    <cofactor evidence="1 12">
        <name>pyridoxal 5'-phosphate</name>
        <dbReference type="ChEBI" id="CHEBI:597326"/>
    </cofactor>
</comment>
<evidence type="ECO:0000256" key="5">
    <source>
        <dbReference type="ARBA" id="ARBA00022576"/>
    </source>
</evidence>
<evidence type="ECO:0000256" key="10">
    <source>
        <dbReference type="ARBA" id="ARBA00047630"/>
    </source>
</evidence>
<keyword evidence="5" id="KW-0032">Aminotransferase</keyword>
<dbReference type="GO" id="GO:0005737">
    <property type="term" value="C:cytoplasm"/>
    <property type="evidence" value="ECO:0007669"/>
    <property type="project" value="TreeGrafter"/>
</dbReference>
<gene>
    <name evidence="14" type="ORF">DILT_LOCUS4843</name>
</gene>
<comment type="similarity">
    <text evidence="3">Belongs to the class-V pyridoxal-phosphate-dependent aminotransferase family. SerC subfamily.</text>
</comment>
<dbReference type="InterPro" id="IPR000192">
    <property type="entry name" value="Aminotrans_V_dom"/>
</dbReference>
<dbReference type="EC" id="2.6.1.52" evidence="4"/>
<dbReference type="Proteomes" id="UP000281553">
    <property type="component" value="Unassembled WGS sequence"/>
</dbReference>
<organism evidence="14 15">
    <name type="scientific">Dibothriocephalus latus</name>
    <name type="common">Fish tapeworm</name>
    <name type="synonym">Diphyllobothrium latum</name>
    <dbReference type="NCBI Taxonomy" id="60516"/>
    <lineage>
        <taxon>Eukaryota</taxon>
        <taxon>Metazoa</taxon>
        <taxon>Spiralia</taxon>
        <taxon>Lophotrochozoa</taxon>
        <taxon>Platyhelminthes</taxon>
        <taxon>Cestoda</taxon>
        <taxon>Eucestoda</taxon>
        <taxon>Diphyllobothriidea</taxon>
        <taxon>Diphyllobothriidae</taxon>
        <taxon>Dibothriocephalus</taxon>
    </lineage>
</organism>
<dbReference type="EMBL" id="UYRU01046212">
    <property type="protein sequence ID" value="VDN09012.1"/>
    <property type="molecule type" value="Genomic_DNA"/>
</dbReference>
<evidence type="ECO:0000256" key="6">
    <source>
        <dbReference type="ARBA" id="ARBA00022605"/>
    </source>
</evidence>
<dbReference type="GO" id="GO:0004648">
    <property type="term" value="F:O-phospho-L-serine:2-oxoglutarate aminotransferase activity"/>
    <property type="evidence" value="ECO:0007669"/>
    <property type="project" value="UniProtKB-EC"/>
</dbReference>
<comment type="catalytic activity">
    <reaction evidence="10">
        <text>4-(phosphooxy)-L-threonine + 2-oxoglutarate = (R)-3-hydroxy-2-oxo-4-phosphooxybutanoate + L-glutamate</text>
        <dbReference type="Rhea" id="RHEA:16573"/>
        <dbReference type="ChEBI" id="CHEBI:16810"/>
        <dbReference type="ChEBI" id="CHEBI:29985"/>
        <dbReference type="ChEBI" id="CHEBI:58452"/>
        <dbReference type="ChEBI" id="CHEBI:58538"/>
        <dbReference type="EC" id="2.6.1.52"/>
    </reaction>
</comment>
<dbReference type="GO" id="GO:0006564">
    <property type="term" value="P:L-serine biosynthetic process"/>
    <property type="evidence" value="ECO:0007669"/>
    <property type="project" value="UniProtKB-KW"/>
</dbReference>
<dbReference type="PANTHER" id="PTHR43247">
    <property type="entry name" value="PHOSPHOSERINE AMINOTRANSFERASE"/>
    <property type="match status" value="1"/>
</dbReference>
<keyword evidence="8" id="KW-0663">Pyridoxal phosphate</keyword>
<dbReference type="AlphaFoldDB" id="A0A3P7NKZ8"/>
<evidence type="ECO:0000256" key="7">
    <source>
        <dbReference type="ARBA" id="ARBA00022679"/>
    </source>
</evidence>
<protein>
    <recommendedName>
        <fullName evidence="4">phosphoserine transaminase</fullName>
        <ecNumber evidence="4">2.6.1.52</ecNumber>
    </recommendedName>
</protein>
<reference evidence="14 15" key="1">
    <citation type="submission" date="2018-11" db="EMBL/GenBank/DDBJ databases">
        <authorList>
            <consortium name="Pathogen Informatics"/>
        </authorList>
    </citation>
    <scope>NUCLEOTIDE SEQUENCE [LARGE SCALE GENOMIC DNA]</scope>
</reference>
<accession>A0A3P7NKZ8</accession>
<comment type="catalytic activity">
    <reaction evidence="11">
        <text>O-phospho-L-serine + 2-oxoglutarate = 3-phosphooxypyruvate + L-glutamate</text>
        <dbReference type="Rhea" id="RHEA:14329"/>
        <dbReference type="ChEBI" id="CHEBI:16810"/>
        <dbReference type="ChEBI" id="CHEBI:18110"/>
        <dbReference type="ChEBI" id="CHEBI:29985"/>
        <dbReference type="ChEBI" id="CHEBI:57524"/>
        <dbReference type="EC" id="2.6.1.52"/>
    </reaction>
</comment>
<evidence type="ECO:0000313" key="14">
    <source>
        <dbReference type="EMBL" id="VDN09012.1"/>
    </source>
</evidence>
<dbReference type="SUPFAM" id="SSF53383">
    <property type="entry name" value="PLP-dependent transferases"/>
    <property type="match status" value="1"/>
</dbReference>
<dbReference type="FunFam" id="3.90.1150.10:FF:000006">
    <property type="entry name" value="Phosphoserine aminotransferase"/>
    <property type="match status" value="1"/>
</dbReference>
<dbReference type="GO" id="GO:0030170">
    <property type="term" value="F:pyridoxal phosphate binding"/>
    <property type="evidence" value="ECO:0007669"/>
    <property type="project" value="TreeGrafter"/>
</dbReference>
<dbReference type="UniPathway" id="UPA00244">
    <property type="reaction ID" value="UER00311"/>
</dbReference>
<dbReference type="Gene3D" id="3.40.640.10">
    <property type="entry name" value="Type I PLP-dependent aspartate aminotransferase-like (Major domain)"/>
    <property type="match status" value="1"/>
</dbReference>
<keyword evidence="6" id="KW-0028">Amino-acid biosynthesis</keyword>
<dbReference type="InterPro" id="IPR015424">
    <property type="entry name" value="PyrdxlP-dep_Trfase"/>
</dbReference>
<evidence type="ECO:0000256" key="2">
    <source>
        <dbReference type="ARBA" id="ARBA00005099"/>
    </source>
</evidence>
<evidence type="ECO:0000259" key="13">
    <source>
        <dbReference type="Pfam" id="PF00266"/>
    </source>
</evidence>
<evidence type="ECO:0000256" key="9">
    <source>
        <dbReference type="ARBA" id="ARBA00023299"/>
    </source>
</evidence>
<feature type="domain" description="Aminotransferase class V" evidence="13">
    <location>
        <begin position="2"/>
        <end position="212"/>
    </location>
</feature>
<dbReference type="Gene3D" id="3.90.1150.10">
    <property type="entry name" value="Aspartate Aminotransferase, domain 1"/>
    <property type="match status" value="1"/>
</dbReference>
<dbReference type="OrthoDB" id="1703350at2759"/>
<comment type="pathway">
    <text evidence="2">Amino-acid biosynthesis; L-serine biosynthesis; L-serine from 3-phospho-D-glycerate: step 2/3.</text>
</comment>
<evidence type="ECO:0000256" key="12">
    <source>
        <dbReference type="RuleBase" id="RU004504"/>
    </source>
</evidence>
<dbReference type="InterPro" id="IPR015422">
    <property type="entry name" value="PyrdxlP-dep_Trfase_small"/>
</dbReference>
<evidence type="ECO:0000256" key="3">
    <source>
        <dbReference type="ARBA" id="ARBA00006904"/>
    </source>
</evidence>
<dbReference type="NCBIfam" id="NF003764">
    <property type="entry name" value="PRK05355.1"/>
    <property type="match status" value="1"/>
</dbReference>
<proteinExistence type="inferred from homology"/>
<evidence type="ECO:0000256" key="4">
    <source>
        <dbReference type="ARBA" id="ARBA00013030"/>
    </source>
</evidence>
<evidence type="ECO:0000313" key="15">
    <source>
        <dbReference type="Proteomes" id="UP000281553"/>
    </source>
</evidence>
<keyword evidence="15" id="KW-1185">Reference proteome</keyword>
<sequence length="241" mass="26757">MNPEAAYFYYCDNETISGVEFSHPPTPPEGVPLVCDMSSNILSKPVDISKYGVIFAGTQKNFGCAGCTLVIVRADLLDRALPFTPGFLSYAQQVKAGSMYNTPPTFSIYVANLICQWIQDNGGLKQMDALSRQKSAVLYSAIDQSDGFYNRLHPKNAVRSRVNIVFRLPSKDLENKWVEGAEALGLQNVRGHRTVGGLRVSLYNAHTLEDAQIMAQYMLAFRLRYTQEELQSNLCNGNGKI</sequence>
<evidence type="ECO:0000256" key="11">
    <source>
        <dbReference type="ARBA" id="ARBA00049007"/>
    </source>
</evidence>
<dbReference type="Pfam" id="PF00266">
    <property type="entry name" value="Aminotran_5"/>
    <property type="match status" value="1"/>
</dbReference>
<keyword evidence="7" id="KW-0808">Transferase</keyword>
<dbReference type="InterPro" id="IPR020578">
    <property type="entry name" value="Aminotrans_V_PyrdxlP_BS"/>
</dbReference>
<dbReference type="InterPro" id="IPR022278">
    <property type="entry name" value="Pser_aminoTfrase"/>
</dbReference>
<name>A0A3P7NKZ8_DIBLA</name>